<dbReference type="SUPFAM" id="SSF102198">
    <property type="entry name" value="Putative cyclase"/>
    <property type="match status" value="1"/>
</dbReference>
<gene>
    <name evidence="1" type="ORF">QM524_01445</name>
</gene>
<dbReference type="Pfam" id="PF04199">
    <property type="entry name" value="Cyclase"/>
    <property type="match status" value="1"/>
</dbReference>
<organism evidence="1 2">
    <name type="scientific">Flectobacillus roseus</name>
    <dbReference type="NCBI Taxonomy" id="502259"/>
    <lineage>
        <taxon>Bacteria</taxon>
        <taxon>Pseudomonadati</taxon>
        <taxon>Bacteroidota</taxon>
        <taxon>Cytophagia</taxon>
        <taxon>Cytophagales</taxon>
        <taxon>Flectobacillaceae</taxon>
        <taxon>Flectobacillus</taxon>
    </lineage>
</organism>
<comment type="caution">
    <text evidence="1">The sequence shown here is derived from an EMBL/GenBank/DDBJ whole genome shotgun (WGS) entry which is preliminary data.</text>
</comment>
<dbReference type="InterPro" id="IPR037175">
    <property type="entry name" value="KFase_sf"/>
</dbReference>
<reference evidence="1 2" key="1">
    <citation type="submission" date="2023-05" db="EMBL/GenBank/DDBJ databases">
        <title>Novel species of genus Flectobacillus isolated from stream in China.</title>
        <authorList>
            <person name="Lu H."/>
        </authorList>
    </citation>
    <scope>NUCLEOTIDE SEQUENCE [LARGE SCALE GENOMIC DNA]</scope>
    <source>
        <strain evidence="1 2">KCTC 42575</strain>
    </source>
</reference>
<evidence type="ECO:0000313" key="1">
    <source>
        <dbReference type="EMBL" id="MDI9857861.1"/>
    </source>
</evidence>
<accession>A0ABT6Y3L2</accession>
<dbReference type="Proteomes" id="UP001236507">
    <property type="component" value="Unassembled WGS sequence"/>
</dbReference>
<dbReference type="InterPro" id="IPR007325">
    <property type="entry name" value="KFase/CYL"/>
</dbReference>
<protein>
    <submittedName>
        <fullName evidence="1">Cyclase family protein</fullName>
        <ecNumber evidence="1">3.5.-.-</ecNumber>
    </submittedName>
</protein>
<dbReference type="PANTHER" id="PTHR31118:SF12">
    <property type="entry name" value="CYCLASE-LIKE PROTEIN 2"/>
    <property type="match status" value="1"/>
</dbReference>
<name>A0ABT6Y3L2_9BACT</name>
<dbReference type="RefSeq" id="WP_283343148.1">
    <property type="nucleotide sequence ID" value="NZ_JASHIF010000002.1"/>
</dbReference>
<keyword evidence="2" id="KW-1185">Reference proteome</keyword>
<sequence length="219" mass="25125">MKFIDLSHTIEDGTVTYKGLPAPKICDYWTREESKNWYDEDTSFQIGKIEMVSNTGTYIDTPFHRYEDGKDLSDILIEKTALLDAVIIRVPYQERKMIDVAIFKQYDIHNKAVLVHTGWDELWEQEAYYSENPYLTAEAAQYLVDQKVILVGIDSYNIDDVSGKTRPVHTILLKNEILIVEHLCNLKQVPDGISIKFCATPPKVKGMGTFPVRAYVVVE</sequence>
<keyword evidence="1" id="KW-0378">Hydrolase</keyword>
<dbReference type="PANTHER" id="PTHR31118">
    <property type="entry name" value="CYCLASE-LIKE PROTEIN 2"/>
    <property type="match status" value="1"/>
</dbReference>
<dbReference type="GO" id="GO:0016787">
    <property type="term" value="F:hydrolase activity"/>
    <property type="evidence" value="ECO:0007669"/>
    <property type="project" value="UniProtKB-KW"/>
</dbReference>
<evidence type="ECO:0000313" key="2">
    <source>
        <dbReference type="Proteomes" id="UP001236507"/>
    </source>
</evidence>
<dbReference type="EMBL" id="JASHIF010000002">
    <property type="protein sequence ID" value="MDI9857861.1"/>
    <property type="molecule type" value="Genomic_DNA"/>
</dbReference>
<dbReference type="Gene3D" id="3.50.30.50">
    <property type="entry name" value="Putative cyclase"/>
    <property type="match status" value="1"/>
</dbReference>
<dbReference type="EC" id="3.5.-.-" evidence="1"/>
<proteinExistence type="predicted"/>